<sequence length="365" mass="40044">MMENVRFGIVGSGYFGGGLAKVLSGLPHSEVKLVYGGTRAGKLAEELGCRQVLALEDMMNSSDIDAVIVATPSHLHRDPVILAAQAGKHVFCEKPTALSLIDCTDMVRACEKAHVQMMVGHSYYFIDGLLQVRRWVDEGVIGKPVAIHSERTGWESPQAVVSWKKNVETSGGHLFHHIHELDFLQTIMGPAIAICTAGGNLTHQGDGYGNEEDVLMLTLEFQGGAVGTMQYGSGFHWGEHFVKINGTKGAIRIDFKRSKIYLRKDGQESEHLLHRTETEDEERASFYRGMDGGIAYGKHNSEIASFLKGVMEAEMTTFRDCLLGCPIPGYLKSLFDGRAARSSIAAAEAAIISLKEKRWVQIGYN</sequence>
<dbReference type="InterPro" id="IPR004104">
    <property type="entry name" value="Gfo/Idh/MocA-like_OxRdtase_C"/>
</dbReference>
<dbReference type="Pfam" id="PF02894">
    <property type="entry name" value="GFO_IDH_MocA_C"/>
    <property type="match status" value="1"/>
</dbReference>
<name>A0A559K7D4_9BACL</name>
<reference evidence="4 5" key="1">
    <citation type="submission" date="2019-07" db="EMBL/GenBank/DDBJ databases">
        <authorList>
            <person name="Kim J."/>
        </authorList>
    </citation>
    <scope>NUCLEOTIDE SEQUENCE [LARGE SCALE GENOMIC DNA]</scope>
    <source>
        <strain evidence="4 5">JC52</strain>
    </source>
</reference>
<feature type="domain" description="Gfo/Idh/MocA-like oxidoreductase N-terminal" evidence="2">
    <location>
        <begin position="5"/>
        <end position="121"/>
    </location>
</feature>
<dbReference type="InterPro" id="IPR000683">
    <property type="entry name" value="Gfo/Idh/MocA-like_OxRdtase_N"/>
</dbReference>
<evidence type="ECO:0000259" key="2">
    <source>
        <dbReference type="Pfam" id="PF01408"/>
    </source>
</evidence>
<proteinExistence type="inferred from homology"/>
<protein>
    <submittedName>
        <fullName evidence="4">Gfo/Idh/MocA family oxidoreductase</fullName>
    </submittedName>
</protein>
<gene>
    <name evidence="4" type="ORF">FPZ49_20795</name>
</gene>
<organism evidence="4 5">
    <name type="scientific">Paenibacillus cremeus</name>
    <dbReference type="NCBI Taxonomy" id="2163881"/>
    <lineage>
        <taxon>Bacteria</taxon>
        <taxon>Bacillati</taxon>
        <taxon>Bacillota</taxon>
        <taxon>Bacilli</taxon>
        <taxon>Bacillales</taxon>
        <taxon>Paenibacillaceae</taxon>
        <taxon>Paenibacillus</taxon>
    </lineage>
</organism>
<evidence type="ECO:0000259" key="3">
    <source>
        <dbReference type="Pfam" id="PF02894"/>
    </source>
</evidence>
<dbReference type="PANTHER" id="PTHR43377">
    <property type="entry name" value="BILIVERDIN REDUCTASE A"/>
    <property type="match status" value="1"/>
</dbReference>
<evidence type="ECO:0000313" key="5">
    <source>
        <dbReference type="Proteomes" id="UP000317036"/>
    </source>
</evidence>
<evidence type="ECO:0000313" key="4">
    <source>
        <dbReference type="EMBL" id="TVY08041.1"/>
    </source>
</evidence>
<dbReference type="Gene3D" id="3.30.360.10">
    <property type="entry name" value="Dihydrodipicolinate Reductase, domain 2"/>
    <property type="match status" value="1"/>
</dbReference>
<feature type="domain" description="Gfo/Idh/MocA-like oxidoreductase C-terminal" evidence="3">
    <location>
        <begin position="135"/>
        <end position="362"/>
    </location>
</feature>
<dbReference type="Gene3D" id="3.40.50.720">
    <property type="entry name" value="NAD(P)-binding Rossmann-like Domain"/>
    <property type="match status" value="1"/>
</dbReference>
<comment type="caution">
    <text evidence="4">The sequence shown here is derived from an EMBL/GenBank/DDBJ whole genome shotgun (WGS) entry which is preliminary data.</text>
</comment>
<dbReference type="EMBL" id="VNJI01000028">
    <property type="protein sequence ID" value="TVY08041.1"/>
    <property type="molecule type" value="Genomic_DNA"/>
</dbReference>
<dbReference type="Proteomes" id="UP000317036">
    <property type="component" value="Unassembled WGS sequence"/>
</dbReference>
<comment type="similarity">
    <text evidence="1">Belongs to the Gfo/Idh/MocA family.</text>
</comment>
<dbReference type="InterPro" id="IPR036291">
    <property type="entry name" value="NAD(P)-bd_dom_sf"/>
</dbReference>
<dbReference type="SUPFAM" id="SSF55347">
    <property type="entry name" value="Glyceraldehyde-3-phosphate dehydrogenase-like, C-terminal domain"/>
    <property type="match status" value="1"/>
</dbReference>
<dbReference type="PANTHER" id="PTHR43377:SF1">
    <property type="entry name" value="BILIVERDIN REDUCTASE A"/>
    <property type="match status" value="1"/>
</dbReference>
<dbReference type="AlphaFoldDB" id="A0A559K7D4"/>
<dbReference type="RefSeq" id="WP_144850491.1">
    <property type="nucleotide sequence ID" value="NZ_VNJI01000028.1"/>
</dbReference>
<evidence type="ECO:0000256" key="1">
    <source>
        <dbReference type="ARBA" id="ARBA00010928"/>
    </source>
</evidence>
<dbReference type="SUPFAM" id="SSF51735">
    <property type="entry name" value="NAD(P)-binding Rossmann-fold domains"/>
    <property type="match status" value="1"/>
</dbReference>
<keyword evidence="5" id="KW-1185">Reference proteome</keyword>
<accession>A0A559K7D4</accession>
<dbReference type="InterPro" id="IPR051450">
    <property type="entry name" value="Gfo/Idh/MocA_Oxidoreductases"/>
</dbReference>
<dbReference type="Pfam" id="PF01408">
    <property type="entry name" value="GFO_IDH_MocA"/>
    <property type="match status" value="1"/>
</dbReference>
<dbReference type="GO" id="GO:0000166">
    <property type="term" value="F:nucleotide binding"/>
    <property type="evidence" value="ECO:0007669"/>
    <property type="project" value="InterPro"/>
</dbReference>
<dbReference type="OrthoDB" id="9815825at2"/>